<feature type="transmembrane region" description="Helical" evidence="1">
    <location>
        <begin position="7"/>
        <end position="25"/>
    </location>
</feature>
<keyword evidence="1" id="KW-1133">Transmembrane helix</keyword>
<dbReference type="Proteomes" id="UP000216312">
    <property type="component" value="Unassembled WGS sequence"/>
</dbReference>
<gene>
    <name evidence="2" type="ORF">CGW93_01645</name>
</gene>
<feature type="transmembrane region" description="Helical" evidence="1">
    <location>
        <begin position="178"/>
        <end position="199"/>
    </location>
</feature>
<protein>
    <submittedName>
        <fullName evidence="2">Uncharacterized protein</fullName>
    </submittedName>
</protein>
<dbReference type="EMBL" id="NMUJ01000012">
    <property type="protein sequence ID" value="OYV03278.1"/>
    <property type="molecule type" value="Genomic_DNA"/>
</dbReference>
<feature type="transmembrane region" description="Helical" evidence="1">
    <location>
        <begin position="37"/>
        <end position="55"/>
    </location>
</feature>
<keyword evidence="1" id="KW-0472">Membrane</keyword>
<sequence length="210" mass="23245">MRRRGPLTLAFIAGVAMIIQFFSPHPILRTVYTEALNWYRIISAFTFMLGLISLMRSHITKVTHKRAGWGYSIVTIVSFIVMTILGFTYGTGAGTPFDKMYEYVYAPLGATVFSLLAFYLASASFRAFRARNIDATILLVVAIIIMLGRVPVGSFIRWGRFSLPGLAEWIMAYPNMAAQRGLLIGIALGAICMSLKIILGIERSYLGRGG</sequence>
<organism evidence="2 3">
    <name type="scientific">candidate division WOR-3 bacterium 4484_18</name>
    <dbReference type="NCBI Taxonomy" id="2020626"/>
    <lineage>
        <taxon>Bacteria</taxon>
        <taxon>Bacteria division WOR-3</taxon>
    </lineage>
</organism>
<proteinExistence type="predicted"/>
<feature type="transmembrane region" description="Helical" evidence="1">
    <location>
        <begin position="67"/>
        <end position="91"/>
    </location>
</feature>
<evidence type="ECO:0000313" key="3">
    <source>
        <dbReference type="Proteomes" id="UP000216312"/>
    </source>
</evidence>
<reference evidence="3" key="1">
    <citation type="submission" date="2017-07" db="EMBL/GenBank/DDBJ databases">
        <title>Novel pathways for hydrocarbon cycling and metabolic interdependencies in hydrothermal sediment communities.</title>
        <authorList>
            <person name="Dombrowski N."/>
            <person name="Seitz K."/>
            <person name="Teske A."/>
            <person name="Baker B."/>
        </authorList>
    </citation>
    <scope>NUCLEOTIDE SEQUENCE [LARGE SCALE GENOMIC DNA]</scope>
</reference>
<feature type="transmembrane region" description="Helical" evidence="1">
    <location>
        <begin position="137"/>
        <end position="158"/>
    </location>
</feature>
<dbReference type="AlphaFoldDB" id="A0A257LUC3"/>
<feature type="transmembrane region" description="Helical" evidence="1">
    <location>
        <begin position="103"/>
        <end position="125"/>
    </location>
</feature>
<comment type="caution">
    <text evidence="2">The sequence shown here is derived from an EMBL/GenBank/DDBJ whole genome shotgun (WGS) entry which is preliminary data.</text>
</comment>
<keyword evidence="1" id="KW-0812">Transmembrane</keyword>
<accession>A0A257LUC3</accession>
<evidence type="ECO:0000256" key="1">
    <source>
        <dbReference type="SAM" id="Phobius"/>
    </source>
</evidence>
<name>A0A257LUC3_UNCW3</name>
<evidence type="ECO:0000313" key="2">
    <source>
        <dbReference type="EMBL" id="OYV03278.1"/>
    </source>
</evidence>